<dbReference type="AlphaFoldDB" id="A0A6A9QIW5"/>
<feature type="binding site" evidence="7">
    <location>
        <position position="53"/>
    </location>
    <ligand>
        <name>carbamoyl phosphate</name>
        <dbReference type="ChEBI" id="CHEBI:58228"/>
    </ligand>
</feature>
<dbReference type="InterPro" id="IPR006130">
    <property type="entry name" value="Asp/Orn_carbamoylTrfase"/>
</dbReference>
<dbReference type="GO" id="GO:0006207">
    <property type="term" value="P:'de novo' pyrimidine nucleobase biosynthetic process"/>
    <property type="evidence" value="ECO:0007669"/>
    <property type="project" value="InterPro"/>
</dbReference>
<gene>
    <name evidence="7 10" type="primary">pyrB</name>
    <name evidence="10" type="ORF">GC250_01455</name>
</gene>
<organism evidence="10 11">
    <name type="scientific">Sulfuracidifex metallicus DSM 6482 = JCM 9184</name>
    <dbReference type="NCBI Taxonomy" id="523847"/>
    <lineage>
        <taxon>Archaea</taxon>
        <taxon>Thermoproteota</taxon>
        <taxon>Thermoprotei</taxon>
        <taxon>Sulfolobales</taxon>
        <taxon>Sulfolobaceae</taxon>
        <taxon>Sulfuracidifex</taxon>
    </lineage>
</organism>
<dbReference type="HAMAP" id="MF_00001">
    <property type="entry name" value="Asp_carb_tr"/>
    <property type="match status" value="1"/>
</dbReference>
<feature type="binding site" evidence="7">
    <location>
        <position position="130"/>
    </location>
    <ligand>
        <name>carbamoyl phosphate</name>
        <dbReference type="ChEBI" id="CHEBI:58228"/>
    </ligand>
</feature>
<feature type="domain" description="Aspartate/ornithine carbamoyltransferase carbamoyl-P binding" evidence="9">
    <location>
        <begin position="4"/>
        <end position="142"/>
    </location>
</feature>
<dbReference type="RefSeq" id="WP_156016128.1">
    <property type="nucleotide sequence ID" value="NZ_BBBY01000006.1"/>
</dbReference>
<dbReference type="FunFam" id="3.40.50.1370:FF:000002">
    <property type="entry name" value="Aspartate carbamoyltransferase 2"/>
    <property type="match status" value="1"/>
</dbReference>
<dbReference type="UniPathway" id="UPA00070">
    <property type="reaction ID" value="UER00116"/>
</dbReference>
<dbReference type="OrthoDB" id="7792at2157"/>
<dbReference type="EMBL" id="WGGD01000005">
    <property type="protein sequence ID" value="MUN28160.1"/>
    <property type="molecule type" value="Genomic_DNA"/>
</dbReference>
<feature type="binding site" evidence="7">
    <location>
        <position position="81"/>
    </location>
    <ligand>
        <name>L-aspartate</name>
        <dbReference type="ChEBI" id="CHEBI:29991"/>
    </ligand>
</feature>
<evidence type="ECO:0000259" key="8">
    <source>
        <dbReference type="Pfam" id="PF00185"/>
    </source>
</evidence>
<evidence type="ECO:0000256" key="3">
    <source>
        <dbReference type="ARBA" id="ARBA00022679"/>
    </source>
</evidence>
<comment type="catalytic activity">
    <reaction evidence="6 7">
        <text>carbamoyl phosphate + L-aspartate = N-carbamoyl-L-aspartate + phosphate + H(+)</text>
        <dbReference type="Rhea" id="RHEA:20013"/>
        <dbReference type="ChEBI" id="CHEBI:15378"/>
        <dbReference type="ChEBI" id="CHEBI:29991"/>
        <dbReference type="ChEBI" id="CHEBI:32814"/>
        <dbReference type="ChEBI" id="CHEBI:43474"/>
        <dbReference type="ChEBI" id="CHEBI:58228"/>
        <dbReference type="EC" id="2.1.3.2"/>
    </reaction>
</comment>
<feature type="binding site" evidence="7">
    <location>
        <position position="52"/>
    </location>
    <ligand>
        <name>carbamoyl phosphate</name>
        <dbReference type="ChEBI" id="CHEBI:58228"/>
    </ligand>
</feature>
<dbReference type="PRINTS" id="PR00101">
    <property type="entry name" value="ATCASE"/>
</dbReference>
<dbReference type="PRINTS" id="PR00100">
    <property type="entry name" value="AOTCASE"/>
</dbReference>
<keyword evidence="11" id="KW-1185">Reference proteome</keyword>
<dbReference type="InterPro" id="IPR006132">
    <property type="entry name" value="Asp/Orn_carbamoyltranf_P-bd"/>
</dbReference>
<feature type="binding site" evidence="7">
    <location>
        <position position="261"/>
    </location>
    <ligand>
        <name>carbamoyl phosphate</name>
        <dbReference type="ChEBI" id="CHEBI:58228"/>
    </ligand>
</feature>
<comment type="similarity">
    <text evidence="2 7">Belongs to the aspartate/ornithine carbamoyltransferase superfamily. ATCase family.</text>
</comment>
<comment type="function">
    <text evidence="5 7">Catalyzes the condensation of carbamoyl phosphate and aspartate to form carbamoyl aspartate and inorganic phosphate, the committed step in the de novo pyrimidine nucleotide biosynthesis pathway.</text>
</comment>
<dbReference type="GO" id="GO:0004070">
    <property type="term" value="F:aspartate carbamoyltransferase activity"/>
    <property type="evidence" value="ECO:0007669"/>
    <property type="project" value="UniProtKB-UniRule"/>
</dbReference>
<keyword evidence="3 7" id="KW-0808">Transferase</keyword>
<dbReference type="SUPFAM" id="SSF53671">
    <property type="entry name" value="Aspartate/ornithine carbamoyltransferase"/>
    <property type="match status" value="1"/>
</dbReference>
<feature type="binding site" evidence="7">
    <location>
        <position position="222"/>
    </location>
    <ligand>
        <name>L-aspartate</name>
        <dbReference type="ChEBI" id="CHEBI:29991"/>
    </ligand>
</feature>
<evidence type="ECO:0000256" key="5">
    <source>
        <dbReference type="ARBA" id="ARBA00043884"/>
    </source>
</evidence>
<dbReference type="InterPro" id="IPR036901">
    <property type="entry name" value="Asp/Orn_carbamoylTrfase_sf"/>
</dbReference>
<name>A0A6A9QIW5_SULME</name>
<dbReference type="FunFam" id="3.40.50.1370:FF:000001">
    <property type="entry name" value="Aspartate carbamoyltransferase"/>
    <property type="match status" value="1"/>
</dbReference>
<feature type="binding site" evidence="7">
    <location>
        <position position="163"/>
    </location>
    <ligand>
        <name>L-aspartate</name>
        <dbReference type="ChEBI" id="CHEBI:29991"/>
    </ligand>
</feature>
<dbReference type="GO" id="GO:0044205">
    <property type="term" value="P:'de novo' UMP biosynthetic process"/>
    <property type="evidence" value="ECO:0007669"/>
    <property type="project" value="UniProtKB-UniRule"/>
</dbReference>
<proteinExistence type="inferred from homology"/>
<evidence type="ECO:0000256" key="1">
    <source>
        <dbReference type="ARBA" id="ARBA00004852"/>
    </source>
</evidence>
<comment type="pathway">
    <text evidence="1 7">Pyrimidine metabolism; UMP biosynthesis via de novo pathway; (S)-dihydroorotate from bicarbonate: step 2/3.</text>
</comment>
<sequence length="302" mass="34262">MLPKHVISSLDLSKEEIELIFDEADRYEKLNRTSKELEGKVVALAFFEPSTRTRNSFDSAVQRMGGRTIGFSSSEGTSVEKGETIADTVRMLESYSDLIVMRHKLDGAAKFASEISKVPIINAGDGKHEHPTQALIDLYTVRKVKGYIDGLNFCVLGDLKYGRAVNSLLRLLTKFKPGKVFLVSPQQLRIRTEVKDTLNFPVIETDSLQDVIDMTDVLYVTRIQKERFADEIEFEKVKESYKVDISTVNSMRKDSMILHPLPRVNEIDRRVDKLPQAKYFYQASLGVQVRMGVIHQVIGDSR</sequence>
<dbReference type="Proteomes" id="UP000470772">
    <property type="component" value="Unassembled WGS sequence"/>
</dbReference>
<evidence type="ECO:0000313" key="10">
    <source>
        <dbReference type="EMBL" id="MUN28160.1"/>
    </source>
</evidence>
<dbReference type="Gene3D" id="3.40.50.1370">
    <property type="entry name" value="Aspartate/ornithine carbamoyltransferase"/>
    <property type="match status" value="2"/>
</dbReference>
<dbReference type="PANTHER" id="PTHR45753">
    <property type="entry name" value="ORNITHINE CARBAMOYLTRANSFERASE, MITOCHONDRIAL"/>
    <property type="match status" value="1"/>
</dbReference>
<dbReference type="PROSITE" id="PS00097">
    <property type="entry name" value="CARBAMOYLTRANSFERASE"/>
    <property type="match status" value="1"/>
</dbReference>
<feature type="binding site" evidence="7">
    <location>
        <position position="133"/>
    </location>
    <ligand>
        <name>carbamoyl phosphate</name>
        <dbReference type="ChEBI" id="CHEBI:58228"/>
    </ligand>
</feature>
<dbReference type="PANTHER" id="PTHR45753:SF6">
    <property type="entry name" value="ASPARTATE CARBAMOYLTRANSFERASE"/>
    <property type="match status" value="1"/>
</dbReference>
<feature type="binding site" evidence="7">
    <location>
        <position position="102"/>
    </location>
    <ligand>
        <name>carbamoyl phosphate</name>
        <dbReference type="ChEBI" id="CHEBI:58228"/>
    </ligand>
</feature>
<dbReference type="NCBIfam" id="TIGR00670">
    <property type="entry name" value="asp_carb_tr"/>
    <property type="match status" value="1"/>
</dbReference>
<dbReference type="GO" id="GO:0006520">
    <property type="term" value="P:amino acid metabolic process"/>
    <property type="evidence" value="ECO:0007669"/>
    <property type="project" value="InterPro"/>
</dbReference>
<dbReference type="NCBIfam" id="NF002032">
    <property type="entry name" value="PRK00856.1"/>
    <property type="match status" value="1"/>
</dbReference>
<accession>A0A6A9QIW5</accession>
<evidence type="ECO:0000256" key="7">
    <source>
        <dbReference type="HAMAP-Rule" id="MF_00001"/>
    </source>
</evidence>
<dbReference type="Pfam" id="PF00185">
    <property type="entry name" value="OTCace"/>
    <property type="match status" value="1"/>
</dbReference>
<feature type="domain" description="Aspartate/ornithine carbamoyltransferase Asp/Orn-binding" evidence="8">
    <location>
        <begin position="149"/>
        <end position="295"/>
    </location>
</feature>
<evidence type="ECO:0000256" key="6">
    <source>
        <dbReference type="ARBA" id="ARBA00048859"/>
    </source>
</evidence>
<dbReference type="EC" id="2.1.3.2" evidence="7"/>
<evidence type="ECO:0000313" key="11">
    <source>
        <dbReference type="Proteomes" id="UP000470772"/>
    </source>
</evidence>
<dbReference type="Pfam" id="PF02729">
    <property type="entry name" value="OTCace_N"/>
    <property type="match status" value="1"/>
</dbReference>
<evidence type="ECO:0000256" key="2">
    <source>
        <dbReference type="ARBA" id="ARBA00008896"/>
    </source>
</evidence>
<keyword evidence="4 7" id="KW-0665">Pyrimidine biosynthesis</keyword>
<feature type="binding site" evidence="7">
    <location>
        <position position="262"/>
    </location>
    <ligand>
        <name>carbamoyl phosphate</name>
        <dbReference type="ChEBI" id="CHEBI:58228"/>
    </ligand>
</feature>
<dbReference type="InterPro" id="IPR006131">
    <property type="entry name" value="Asp_carbamoyltransf_Asp/Orn-bd"/>
</dbReference>
<evidence type="ECO:0000256" key="4">
    <source>
        <dbReference type="ARBA" id="ARBA00022975"/>
    </source>
</evidence>
<dbReference type="GO" id="GO:0016597">
    <property type="term" value="F:amino acid binding"/>
    <property type="evidence" value="ECO:0007669"/>
    <property type="project" value="InterPro"/>
</dbReference>
<comment type="caution">
    <text evidence="10">The sequence shown here is derived from an EMBL/GenBank/DDBJ whole genome shotgun (WGS) entry which is preliminary data.</text>
</comment>
<dbReference type="InterPro" id="IPR002082">
    <property type="entry name" value="Asp_carbamoyltransf"/>
</dbReference>
<reference evidence="10 11" key="1">
    <citation type="submission" date="2019-10" db="EMBL/GenBank/DDBJ databases">
        <title>Sequencing and Assembly of Multiple Reported Metal-Biooxidizing Members of the Extremely Thermoacidophilic Archaeal Family Sulfolobaceae.</title>
        <authorList>
            <person name="Counts J.A."/>
            <person name="Kelly R.M."/>
        </authorList>
    </citation>
    <scope>NUCLEOTIDE SEQUENCE [LARGE SCALE GENOMIC DNA]</scope>
    <source>
        <strain evidence="10 11">DSM 6482</strain>
    </source>
</reference>
<evidence type="ECO:0000259" key="9">
    <source>
        <dbReference type="Pfam" id="PF02729"/>
    </source>
</evidence>
<protein>
    <recommendedName>
        <fullName evidence="7">Aspartate carbamoyltransferase</fullName>
        <ecNumber evidence="7">2.1.3.2</ecNumber>
    </recommendedName>
    <alternativeName>
        <fullName evidence="7">Aspartate transcarbamylase</fullName>
        <shortName evidence="7">ATCase</shortName>
    </alternativeName>
</protein>
<comment type="subunit">
    <text evidence="7">Heterooligomer of catalytic and regulatory chains.</text>
</comment>